<keyword evidence="1" id="KW-0812">Transmembrane</keyword>
<name>A0A0G4IJR1_PLABS</name>
<evidence type="ECO:0000256" key="1">
    <source>
        <dbReference type="SAM" id="Phobius"/>
    </source>
</evidence>
<reference evidence="3 4" key="1">
    <citation type="submission" date="2015-02" db="EMBL/GenBank/DDBJ databases">
        <authorList>
            <person name="Chooi Y.-H."/>
        </authorList>
    </citation>
    <scope>NUCLEOTIDE SEQUENCE [LARGE SCALE GENOMIC DNA]</scope>
    <source>
        <strain evidence="3">E3</strain>
    </source>
</reference>
<gene>
    <name evidence="3" type="ORF">PBRA_004169</name>
</gene>
<evidence type="ECO:0000256" key="2">
    <source>
        <dbReference type="SAM" id="SignalP"/>
    </source>
</evidence>
<dbReference type="Proteomes" id="UP000039324">
    <property type="component" value="Unassembled WGS sequence"/>
</dbReference>
<keyword evidence="2" id="KW-0732">Signal</keyword>
<accession>A0A0G4IJR1</accession>
<keyword evidence="1" id="KW-0472">Membrane</keyword>
<keyword evidence="1" id="KW-1133">Transmembrane helix</keyword>
<feature type="signal peptide" evidence="2">
    <location>
        <begin position="1"/>
        <end position="20"/>
    </location>
</feature>
<dbReference type="EMBL" id="CDSF01000024">
    <property type="protein sequence ID" value="CEO95443.1"/>
    <property type="molecule type" value="Genomic_DNA"/>
</dbReference>
<evidence type="ECO:0000313" key="4">
    <source>
        <dbReference type="Proteomes" id="UP000039324"/>
    </source>
</evidence>
<sequence length="194" mass="21476">MMTYVGYVASLLAFVVDADGRDIEAKPEGCEVCPTMPTGWIPDTLTQLAPWLTFDERNDLPDPLYGRVFHATASSRTVCDHPTGTTITFDVQFHRCYPKPPSTTYMVNDVDGVPDRPSAIRALRQLIRQTETRTATKQVDTLPAVLAAVKAFLCAPIPNRSARQERRYALTMGMVATALVLIALTALNVHGRRR</sequence>
<keyword evidence="4" id="KW-1185">Reference proteome</keyword>
<feature type="chain" id="PRO_5005193107" evidence="2">
    <location>
        <begin position="21"/>
        <end position="194"/>
    </location>
</feature>
<feature type="transmembrane region" description="Helical" evidence="1">
    <location>
        <begin position="168"/>
        <end position="189"/>
    </location>
</feature>
<dbReference type="AlphaFoldDB" id="A0A0G4IJR1"/>
<evidence type="ECO:0000313" key="3">
    <source>
        <dbReference type="EMBL" id="CEO95443.1"/>
    </source>
</evidence>
<organism evidence="3 4">
    <name type="scientific">Plasmodiophora brassicae</name>
    <name type="common">Clubroot disease agent</name>
    <dbReference type="NCBI Taxonomy" id="37360"/>
    <lineage>
        <taxon>Eukaryota</taxon>
        <taxon>Sar</taxon>
        <taxon>Rhizaria</taxon>
        <taxon>Endomyxa</taxon>
        <taxon>Phytomyxea</taxon>
        <taxon>Plasmodiophorida</taxon>
        <taxon>Plasmodiophoridae</taxon>
        <taxon>Plasmodiophora</taxon>
    </lineage>
</organism>
<proteinExistence type="predicted"/>
<protein>
    <submittedName>
        <fullName evidence="3">Uncharacterized protein</fullName>
    </submittedName>
</protein>